<dbReference type="OrthoDB" id="6077935at2"/>
<proteinExistence type="inferred from homology"/>
<keyword evidence="4" id="KW-1003">Cell membrane</keyword>
<keyword evidence="9 11" id="KW-0472">Membrane</keyword>
<organism evidence="13 14">
    <name type="scientific">Fluviicoccus keumensis</name>
    <dbReference type="NCBI Taxonomy" id="1435465"/>
    <lineage>
        <taxon>Bacteria</taxon>
        <taxon>Pseudomonadati</taxon>
        <taxon>Pseudomonadota</taxon>
        <taxon>Gammaproteobacteria</taxon>
        <taxon>Moraxellales</taxon>
        <taxon>Moraxellaceae</taxon>
        <taxon>Fluviicoccus</taxon>
    </lineage>
</organism>
<evidence type="ECO:0000256" key="10">
    <source>
        <dbReference type="SAM" id="MobiDB-lite"/>
    </source>
</evidence>
<dbReference type="Proteomes" id="UP000292423">
    <property type="component" value="Unassembled WGS sequence"/>
</dbReference>
<dbReference type="GO" id="GO:0005886">
    <property type="term" value="C:plasma membrane"/>
    <property type="evidence" value="ECO:0007669"/>
    <property type="project" value="UniProtKB-SubCell"/>
</dbReference>
<dbReference type="Gene3D" id="3.30.1150.10">
    <property type="match status" value="1"/>
</dbReference>
<dbReference type="AlphaFoldDB" id="A0A4Q7YM59"/>
<feature type="region of interest" description="Disordered" evidence="10">
    <location>
        <begin position="141"/>
        <end position="185"/>
    </location>
</feature>
<dbReference type="InterPro" id="IPR051045">
    <property type="entry name" value="TonB-dependent_transducer"/>
</dbReference>
<sequence>MFYATGGQAVRPQQWLLAFGLALVLEALLLLALGWKAALLSSPLAPEAEAGDGDDMSMALLAASGEPLRTARFLSLPAPLPAPAAPTPAAQPATPQAVQPVIPSPVNRSVAVVPAASTEAASAATAPAEIAASSGEPTVAAVAGGGETGGAAATTAPAAGVSGGTGQTTGGATGGLSGSGSGVGSRHARHPYFGKLKAWLNAHKTYPAALKKAKTQGTVLLTFTISRSGELLSARIVTGSGEPGLDQAALDMLQRASPMPPLPDDLGLDKLTLTIPVEYSLITR</sequence>
<keyword evidence="5" id="KW-0997">Cell inner membrane</keyword>
<evidence type="ECO:0000256" key="8">
    <source>
        <dbReference type="ARBA" id="ARBA00022989"/>
    </source>
</evidence>
<comment type="caution">
    <text evidence="13">The sequence shown here is derived from an EMBL/GenBank/DDBJ whole genome shotgun (WGS) entry which is preliminary data.</text>
</comment>
<dbReference type="EMBL" id="SHKX01000013">
    <property type="protein sequence ID" value="RZU38657.1"/>
    <property type="molecule type" value="Genomic_DNA"/>
</dbReference>
<comment type="similarity">
    <text evidence="2">Belongs to the TonB family.</text>
</comment>
<evidence type="ECO:0000256" key="9">
    <source>
        <dbReference type="ARBA" id="ARBA00023136"/>
    </source>
</evidence>
<evidence type="ECO:0000256" key="4">
    <source>
        <dbReference type="ARBA" id="ARBA00022475"/>
    </source>
</evidence>
<dbReference type="InterPro" id="IPR006260">
    <property type="entry name" value="TonB/TolA_C"/>
</dbReference>
<evidence type="ECO:0000256" key="7">
    <source>
        <dbReference type="ARBA" id="ARBA00022927"/>
    </source>
</evidence>
<keyword evidence="8 11" id="KW-1133">Transmembrane helix</keyword>
<protein>
    <submittedName>
        <fullName evidence="13">Protein TonB</fullName>
    </submittedName>
</protein>
<evidence type="ECO:0000256" key="2">
    <source>
        <dbReference type="ARBA" id="ARBA00006555"/>
    </source>
</evidence>
<evidence type="ECO:0000313" key="14">
    <source>
        <dbReference type="Proteomes" id="UP000292423"/>
    </source>
</evidence>
<feature type="compositionally biased region" description="Low complexity" evidence="10">
    <location>
        <begin position="150"/>
        <end position="160"/>
    </location>
</feature>
<evidence type="ECO:0000313" key="13">
    <source>
        <dbReference type="EMBL" id="RZU38657.1"/>
    </source>
</evidence>
<dbReference type="RefSeq" id="WP_130414411.1">
    <property type="nucleotide sequence ID" value="NZ_SHKX01000013.1"/>
</dbReference>
<dbReference type="GO" id="GO:0015031">
    <property type="term" value="P:protein transport"/>
    <property type="evidence" value="ECO:0007669"/>
    <property type="project" value="UniProtKB-KW"/>
</dbReference>
<gene>
    <name evidence="13" type="ORF">EV700_2592</name>
</gene>
<dbReference type="PROSITE" id="PS52015">
    <property type="entry name" value="TONB_CTD"/>
    <property type="match status" value="1"/>
</dbReference>
<dbReference type="PANTHER" id="PTHR33446">
    <property type="entry name" value="PROTEIN TONB-RELATED"/>
    <property type="match status" value="1"/>
</dbReference>
<reference evidence="13 14" key="1">
    <citation type="submission" date="2019-02" db="EMBL/GenBank/DDBJ databases">
        <title>Genomic Encyclopedia of Type Strains, Phase IV (KMG-IV): sequencing the most valuable type-strain genomes for metagenomic binning, comparative biology and taxonomic classification.</title>
        <authorList>
            <person name="Goeker M."/>
        </authorList>
    </citation>
    <scope>NUCLEOTIDE SEQUENCE [LARGE SCALE GENOMIC DNA]</scope>
    <source>
        <strain evidence="13 14">DSM 105135</strain>
    </source>
</reference>
<dbReference type="NCBIfam" id="TIGR01352">
    <property type="entry name" value="tonB_Cterm"/>
    <property type="match status" value="1"/>
</dbReference>
<evidence type="ECO:0000256" key="5">
    <source>
        <dbReference type="ARBA" id="ARBA00022519"/>
    </source>
</evidence>
<keyword evidence="3" id="KW-0813">Transport</keyword>
<evidence type="ECO:0000256" key="11">
    <source>
        <dbReference type="SAM" id="Phobius"/>
    </source>
</evidence>
<evidence type="ECO:0000259" key="12">
    <source>
        <dbReference type="PROSITE" id="PS52015"/>
    </source>
</evidence>
<evidence type="ECO:0000256" key="1">
    <source>
        <dbReference type="ARBA" id="ARBA00004383"/>
    </source>
</evidence>
<dbReference type="PANTHER" id="PTHR33446:SF13">
    <property type="entry name" value="TONB PROTEIN"/>
    <property type="match status" value="1"/>
</dbReference>
<accession>A0A4Q7YM59</accession>
<keyword evidence="7" id="KW-0653">Protein transport</keyword>
<name>A0A4Q7YM59_9GAMM</name>
<evidence type="ECO:0000256" key="3">
    <source>
        <dbReference type="ARBA" id="ARBA00022448"/>
    </source>
</evidence>
<comment type="subcellular location">
    <subcellularLocation>
        <location evidence="1">Cell inner membrane</location>
        <topology evidence="1">Single-pass membrane protein</topology>
        <orientation evidence="1">Periplasmic side</orientation>
    </subcellularLocation>
</comment>
<evidence type="ECO:0000256" key="6">
    <source>
        <dbReference type="ARBA" id="ARBA00022692"/>
    </source>
</evidence>
<dbReference type="Pfam" id="PF03544">
    <property type="entry name" value="TonB_C"/>
    <property type="match status" value="1"/>
</dbReference>
<keyword evidence="6 11" id="KW-0812">Transmembrane</keyword>
<dbReference type="GO" id="GO:0055085">
    <property type="term" value="P:transmembrane transport"/>
    <property type="evidence" value="ECO:0007669"/>
    <property type="project" value="InterPro"/>
</dbReference>
<feature type="domain" description="TonB C-terminal" evidence="12">
    <location>
        <begin position="191"/>
        <end position="284"/>
    </location>
</feature>
<dbReference type="InterPro" id="IPR037682">
    <property type="entry name" value="TonB_C"/>
</dbReference>
<keyword evidence="14" id="KW-1185">Reference proteome</keyword>
<feature type="compositionally biased region" description="Gly residues" evidence="10">
    <location>
        <begin position="161"/>
        <end position="183"/>
    </location>
</feature>
<dbReference type="SUPFAM" id="SSF74653">
    <property type="entry name" value="TolA/TonB C-terminal domain"/>
    <property type="match status" value="1"/>
</dbReference>
<feature type="transmembrane region" description="Helical" evidence="11">
    <location>
        <begin position="15"/>
        <end position="35"/>
    </location>
</feature>